<dbReference type="InterPro" id="IPR016161">
    <property type="entry name" value="Ald_DH/histidinol_DH"/>
</dbReference>
<dbReference type="InterPro" id="IPR050740">
    <property type="entry name" value="Aldehyde_DH_Superfamily"/>
</dbReference>
<evidence type="ECO:0000313" key="6">
    <source>
        <dbReference type="EMBL" id="PVG82181.1"/>
    </source>
</evidence>
<dbReference type="Gene3D" id="3.40.309.10">
    <property type="entry name" value="Aldehyde Dehydrogenase, Chain A, domain 2"/>
    <property type="match status" value="1"/>
</dbReference>
<dbReference type="SUPFAM" id="SSF53720">
    <property type="entry name" value="ALDH-like"/>
    <property type="match status" value="1"/>
</dbReference>
<dbReference type="FunFam" id="3.40.309.10:FF:000009">
    <property type="entry name" value="Aldehyde dehydrogenase A"/>
    <property type="match status" value="1"/>
</dbReference>
<evidence type="ECO:0000256" key="4">
    <source>
        <dbReference type="RuleBase" id="RU003345"/>
    </source>
</evidence>
<dbReference type="PROSITE" id="PS00687">
    <property type="entry name" value="ALDEHYDE_DEHYDR_GLU"/>
    <property type="match status" value="1"/>
</dbReference>
<dbReference type="InterPro" id="IPR015590">
    <property type="entry name" value="Aldehyde_DH_dom"/>
</dbReference>
<dbReference type="PANTHER" id="PTHR43353">
    <property type="entry name" value="SUCCINATE-SEMIALDEHYDE DEHYDROGENASE, MITOCHONDRIAL"/>
    <property type="match status" value="1"/>
</dbReference>
<dbReference type="Pfam" id="PF00171">
    <property type="entry name" value="Aldedh"/>
    <property type="match status" value="1"/>
</dbReference>
<sequence length="489" mass="51235">MTTTNIFDEIQRALGPIPLGPVVGGKPLDGDGVIPVVDPATEEVITEIANGTVAEAMTAVGVAHQAQDAWAELSPRSRSEILRRAFDLMTQRAEALARLIVLENGKALPDARSEVAYAAEFFRWYAEEAVRLGGVVEHAPAGTNKIMVLRQPIGVSLLITPWNFPAAMATRKIGPALAAGCSVILKPASETPLTALAIVAILAEAGVPDGVVNVVPSTRSNDLSSALLDHPLVRKVSFTGSTEVGRVLLEHASRTVVSAAMELGGNAPFVVLPDADLDEAVAGALVAKLRNGGSACTAANRFIVHASVADEFTQRFAEAVRCLPVGPGLDQATKVGPLVNAKTRDKVAELVQSALDAGANPVTGGSAPDRVGYYYTPTVLGGVPQDAHILSQEIFGPVAPVVAYDDIDDAVALANNTEYGLVSYVYTRDLRTGLRVAERLDSGMVGLNRPVVSDPAAPFGGTKQSGLGREGGHEGMLEFTESKYVAVEW</sequence>
<dbReference type="InterPro" id="IPR016162">
    <property type="entry name" value="Ald_DH_N"/>
</dbReference>
<reference evidence="6 7" key="1">
    <citation type="submission" date="2018-04" db="EMBL/GenBank/DDBJ databases">
        <title>Genome of Nocardioides gansuensis WSJ-1.</title>
        <authorList>
            <person name="Wu S."/>
            <person name="Wang G."/>
        </authorList>
    </citation>
    <scope>NUCLEOTIDE SEQUENCE [LARGE SCALE GENOMIC DNA]</scope>
    <source>
        <strain evidence="6 7">WSJ-1</strain>
    </source>
</reference>
<protein>
    <submittedName>
        <fullName evidence="6">NAD-dependent succinate-semialdehyde dehydrogenase</fullName>
    </submittedName>
</protein>
<dbReference type="InterPro" id="IPR016163">
    <property type="entry name" value="Ald_DH_C"/>
</dbReference>
<dbReference type="GO" id="GO:0004777">
    <property type="term" value="F:succinate-semialdehyde dehydrogenase (NAD+) activity"/>
    <property type="evidence" value="ECO:0007669"/>
    <property type="project" value="TreeGrafter"/>
</dbReference>
<dbReference type="Proteomes" id="UP000246018">
    <property type="component" value="Unassembled WGS sequence"/>
</dbReference>
<dbReference type="Gene3D" id="3.40.605.10">
    <property type="entry name" value="Aldehyde Dehydrogenase, Chain A, domain 1"/>
    <property type="match status" value="1"/>
</dbReference>
<dbReference type="RefSeq" id="WP_116573248.1">
    <property type="nucleotide sequence ID" value="NZ_QDGZ01000006.1"/>
</dbReference>
<keyword evidence="7" id="KW-1185">Reference proteome</keyword>
<evidence type="ECO:0000256" key="1">
    <source>
        <dbReference type="ARBA" id="ARBA00009986"/>
    </source>
</evidence>
<accession>A0A2T8F8X3</accession>
<comment type="similarity">
    <text evidence="1 4">Belongs to the aldehyde dehydrogenase family.</text>
</comment>
<organism evidence="6 7">
    <name type="scientific">Nocardioides gansuensis</name>
    <dbReference type="NCBI Taxonomy" id="2138300"/>
    <lineage>
        <taxon>Bacteria</taxon>
        <taxon>Bacillati</taxon>
        <taxon>Actinomycetota</taxon>
        <taxon>Actinomycetes</taxon>
        <taxon>Propionibacteriales</taxon>
        <taxon>Nocardioidaceae</taxon>
        <taxon>Nocardioides</taxon>
    </lineage>
</organism>
<feature type="domain" description="Aldehyde dehydrogenase" evidence="5">
    <location>
        <begin position="33"/>
        <end position="485"/>
    </location>
</feature>
<name>A0A2T8F8X3_9ACTN</name>
<dbReference type="InterPro" id="IPR029510">
    <property type="entry name" value="Ald_DH_CS_GLU"/>
</dbReference>
<dbReference type="PANTHER" id="PTHR43353:SF5">
    <property type="entry name" value="SUCCINATE-SEMIALDEHYDE DEHYDROGENASE, MITOCHONDRIAL"/>
    <property type="match status" value="1"/>
</dbReference>
<dbReference type="FunFam" id="3.40.605.10:FF:000005">
    <property type="entry name" value="Succinate-semialdehyde dehydrogenase I"/>
    <property type="match status" value="1"/>
</dbReference>
<keyword evidence="2 4" id="KW-0560">Oxidoreductase</keyword>
<dbReference type="GO" id="GO:0009450">
    <property type="term" value="P:gamma-aminobutyric acid catabolic process"/>
    <property type="evidence" value="ECO:0007669"/>
    <property type="project" value="TreeGrafter"/>
</dbReference>
<feature type="active site" evidence="3">
    <location>
        <position position="262"/>
    </location>
</feature>
<gene>
    <name evidence="6" type="ORF">DDE18_15010</name>
</gene>
<evidence type="ECO:0000259" key="5">
    <source>
        <dbReference type="Pfam" id="PF00171"/>
    </source>
</evidence>
<evidence type="ECO:0000256" key="3">
    <source>
        <dbReference type="PROSITE-ProRule" id="PRU10007"/>
    </source>
</evidence>
<proteinExistence type="inferred from homology"/>
<dbReference type="EMBL" id="QDGZ01000006">
    <property type="protein sequence ID" value="PVG82181.1"/>
    <property type="molecule type" value="Genomic_DNA"/>
</dbReference>
<dbReference type="OrthoDB" id="6882680at2"/>
<evidence type="ECO:0000256" key="2">
    <source>
        <dbReference type="ARBA" id="ARBA00023002"/>
    </source>
</evidence>
<dbReference type="CDD" id="cd07103">
    <property type="entry name" value="ALDH_F5_SSADH_GabD"/>
    <property type="match status" value="1"/>
</dbReference>
<dbReference type="AlphaFoldDB" id="A0A2T8F8X3"/>
<evidence type="ECO:0000313" key="7">
    <source>
        <dbReference type="Proteomes" id="UP000246018"/>
    </source>
</evidence>
<comment type="caution">
    <text evidence="6">The sequence shown here is derived from an EMBL/GenBank/DDBJ whole genome shotgun (WGS) entry which is preliminary data.</text>
</comment>